<organism evidence="1 2">
    <name type="scientific">Terrimesophilobacter mesophilus</name>
    <dbReference type="NCBI Taxonomy" id="433647"/>
    <lineage>
        <taxon>Bacteria</taxon>
        <taxon>Bacillati</taxon>
        <taxon>Actinomycetota</taxon>
        <taxon>Actinomycetes</taxon>
        <taxon>Micrococcales</taxon>
        <taxon>Microbacteriaceae</taxon>
        <taxon>Terrimesophilobacter</taxon>
    </lineage>
</organism>
<name>A0A4R8VEN2_9MICO</name>
<dbReference type="EMBL" id="SOFI01000003">
    <property type="protein sequence ID" value="TFB80632.1"/>
    <property type="molecule type" value="Genomic_DNA"/>
</dbReference>
<reference evidence="1 2" key="1">
    <citation type="submission" date="2019-03" db="EMBL/GenBank/DDBJ databases">
        <title>Genomics of glacier-inhabiting Cryobacterium strains.</title>
        <authorList>
            <person name="Liu Q."/>
            <person name="Xin Y.-H."/>
        </authorList>
    </citation>
    <scope>NUCLEOTIDE SEQUENCE [LARGE SCALE GENOMIC DNA]</scope>
    <source>
        <strain evidence="1 2">CGMCC 1.10440</strain>
    </source>
</reference>
<accession>A0A4R8VEN2</accession>
<comment type="caution">
    <text evidence="1">The sequence shown here is derived from an EMBL/GenBank/DDBJ whole genome shotgun (WGS) entry which is preliminary data.</text>
</comment>
<dbReference type="AlphaFoldDB" id="A0A4R8VEN2"/>
<keyword evidence="2" id="KW-1185">Reference proteome</keyword>
<dbReference type="OrthoDB" id="5117309at2"/>
<dbReference type="Proteomes" id="UP000298488">
    <property type="component" value="Unassembled WGS sequence"/>
</dbReference>
<evidence type="ECO:0000313" key="2">
    <source>
        <dbReference type="Proteomes" id="UP000298488"/>
    </source>
</evidence>
<proteinExistence type="predicted"/>
<evidence type="ECO:0008006" key="3">
    <source>
        <dbReference type="Google" id="ProtNLM"/>
    </source>
</evidence>
<sequence>MKDSVVGQDPAPHRAVSPVYSKALRYGAVVTLGIAVVGSVVGYLVVGLPGVFSALMGALLAMVFMGLTAASILVASRVTEGAPPPDVRFFAIIMGTWFVKLLVFIGVAIWLRSQSWLDPAVFSIAAIVAVIGLLIADIAAFQTSRVPYVDVALPGDGSNSTEKTTPNS</sequence>
<protein>
    <recommendedName>
        <fullName evidence="3">ATP synthase protein I</fullName>
    </recommendedName>
</protein>
<evidence type="ECO:0000313" key="1">
    <source>
        <dbReference type="EMBL" id="TFB80632.1"/>
    </source>
</evidence>
<dbReference type="RefSeq" id="WP_104096484.1">
    <property type="nucleotide sequence ID" value="NZ_JACHBP010000001.1"/>
</dbReference>
<gene>
    <name evidence="1" type="ORF">E3N84_11690</name>
</gene>